<accession>A0AB39TV63</accession>
<reference evidence="2" key="1">
    <citation type="submission" date="2024-07" db="EMBL/GenBank/DDBJ databases">
        <authorList>
            <person name="Yu S.T."/>
        </authorList>
    </citation>
    <scope>NUCLEOTIDE SEQUENCE</scope>
    <source>
        <strain evidence="2">Y1</strain>
    </source>
</reference>
<dbReference type="AlphaFoldDB" id="A0AB39TV63"/>
<feature type="compositionally biased region" description="Low complexity" evidence="1">
    <location>
        <begin position="8"/>
        <end position="20"/>
    </location>
</feature>
<evidence type="ECO:0008006" key="3">
    <source>
        <dbReference type="Google" id="ProtNLM"/>
    </source>
</evidence>
<evidence type="ECO:0000313" key="2">
    <source>
        <dbReference type="EMBL" id="XDQ82979.1"/>
    </source>
</evidence>
<proteinExistence type="predicted"/>
<protein>
    <recommendedName>
        <fullName evidence="3">Type III effector protein</fullName>
    </recommendedName>
</protein>
<dbReference type="EMBL" id="CP163445">
    <property type="protein sequence ID" value="XDQ82979.1"/>
    <property type="molecule type" value="Genomic_DNA"/>
</dbReference>
<feature type="region of interest" description="Disordered" evidence="1">
    <location>
        <begin position="40"/>
        <end position="62"/>
    </location>
</feature>
<feature type="region of interest" description="Disordered" evidence="1">
    <location>
        <begin position="1"/>
        <end position="25"/>
    </location>
</feature>
<organism evidence="2">
    <name type="scientific">Streptomyces sp. Y1</name>
    <dbReference type="NCBI Taxonomy" id="3238634"/>
    <lineage>
        <taxon>Bacteria</taxon>
        <taxon>Bacillati</taxon>
        <taxon>Actinomycetota</taxon>
        <taxon>Actinomycetes</taxon>
        <taxon>Kitasatosporales</taxon>
        <taxon>Streptomycetaceae</taxon>
        <taxon>Streptomyces</taxon>
    </lineage>
</organism>
<name>A0AB39TV63_9ACTN</name>
<evidence type="ECO:0000256" key="1">
    <source>
        <dbReference type="SAM" id="MobiDB-lite"/>
    </source>
</evidence>
<dbReference type="RefSeq" id="WP_369185202.1">
    <property type="nucleotide sequence ID" value="NZ_CP163445.1"/>
</dbReference>
<sequence length="237" mass="24622">MSEKPRRPASGPSGPSGPRQPVEPASFLAAAAALAAIDDAVRTAQDPASPPATAPAEDQGGQGPEQALAALMLLRELRTQLAGWEAGLVESAREAGATWADLARPMGVASRQAAENRYLRLKPAGARTPAGTGAERVKAVRDRRAADRTVTAWARDNAAELRVLAARLTTAALAPGARPAQAALTAALGTTDPADLIEPLAAIRPHLGTGQGDLATRLDALTHHTTRLRDDSDRRRA</sequence>
<gene>
    <name evidence="2" type="ORF">AB2U05_33000</name>
</gene>